<reference evidence="5" key="2">
    <citation type="submission" date="2021-05" db="UniProtKB">
        <authorList>
            <consortium name="EnsemblPlants"/>
        </authorList>
    </citation>
    <scope>IDENTIFICATION</scope>
    <source>
        <strain evidence="5">subsp. malaccensis</strain>
    </source>
</reference>
<dbReference type="EMBL" id="HG996466">
    <property type="protein sequence ID" value="CAG1858864.1"/>
    <property type="molecule type" value="Genomic_DNA"/>
</dbReference>
<dbReference type="EnsemblPlants" id="Ma01_t07790.1">
    <property type="protein sequence ID" value="Ma01_p07790.1"/>
    <property type="gene ID" value="Ma01_g07790"/>
</dbReference>
<dbReference type="Gene3D" id="1.25.40.10">
    <property type="entry name" value="Tetratricopeptide repeat domain"/>
    <property type="match status" value="1"/>
</dbReference>
<evidence type="ECO:0000256" key="1">
    <source>
        <dbReference type="ARBA" id="ARBA00007626"/>
    </source>
</evidence>
<keyword evidence="2" id="KW-0677">Repeat</keyword>
<organism evidence="5 6">
    <name type="scientific">Musa acuminata subsp. malaccensis</name>
    <name type="common">Wild banana</name>
    <name type="synonym">Musa malaccensis</name>
    <dbReference type="NCBI Taxonomy" id="214687"/>
    <lineage>
        <taxon>Eukaryota</taxon>
        <taxon>Viridiplantae</taxon>
        <taxon>Streptophyta</taxon>
        <taxon>Embryophyta</taxon>
        <taxon>Tracheophyta</taxon>
        <taxon>Spermatophyta</taxon>
        <taxon>Magnoliopsida</taxon>
        <taxon>Liliopsida</taxon>
        <taxon>Zingiberales</taxon>
        <taxon>Musaceae</taxon>
        <taxon>Musa</taxon>
    </lineage>
</organism>
<accession>A0A804HRH2</accession>
<keyword evidence="6" id="KW-1185">Reference proteome</keyword>
<sequence>MKCPRTAVSPTNTPFPLTLTTSHMSSTAGAIWGKLMDAKFVFLPMKGVIFLPDVVFNTLLDDFAAPRKMEDGHGLLKEMQQKGCEPHAVLYTALIQALCSRERMD</sequence>
<dbReference type="Proteomes" id="UP000012960">
    <property type="component" value="Unplaced"/>
</dbReference>
<evidence type="ECO:0000256" key="3">
    <source>
        <dbReference type="PROSITE-ProRule" id="PRU00708"/>
    </source>
</evidence>
<reference evidence="4" key="1">
    <citation type="submission" date="2021-03" db="EMBL/GenBank/DDBJ databases">
        <authorList>
            <consortium name="Genoscope - CEA"/>
            <person name="William W."/>
        </authorList>
    </citation>
    <scope>NUCLEOTIDE SEQUENCE</scope>
    <source>
        <strain evidence="4">Doubled-haploid Pahang</strain>
    </source>
</reference>
<dbReference type="InterPro" id="IPR002885">
    <property type="entry name" value="PPR_rpt"/>
</dbReference>
<evidence type="ECO:0000313" key="6">
    <source>
        <dbReference type="Proteomes" id="UP000012960"/>
    </source>
</evidence>
<dbReference type="Pfam" id="PF13041">
    <property type="entry name" value="PPR_2"/>
    <property type="match status" value="1"/>
</dbReference>
<feature type="repeat" description="PPR" evidence="3">
    <location>
        <begin position="52"/>
        <end position="86"/>
    </location>
</feature>
<dbReference type="PROSITE" id="PS51375">
    <property type="entry name" value="PPR"/>
    <property type="match status" value="1"/>
</dbReference>
<dbReference type="InParanoid" id="A0A804HRH2"/>
<dbReference type="InterPro" id="IPR011990">
    <property type="entry name" value="TPR-like_helical_dom_sf"/>
</dbReference>
<proteinExistence type="inferred from homology"/>
<evidence type="ECO:0000256" key="2">
    <source>
        <dbReference type="ARBA" id="ARBA00022737"/>
    </source>
</evidence>
<gene>
    <name evidence="4" type="ORF">GSMUA_291590.1</name>
</gene>
<name>A0A804HRH2_MUSAM</name>
<evidence type="ECO:0000313" key="4">
    <source>
        <dbReference type="EMBL" id="CAG1858864.1"/>
    </source>
</evidence>
<dbReference type="AlphaFoldDB" id="A0A804HRH2"/>
<dbReference type="PANTHER" id="PTHR47941">
    <property type="entry name" value="PENTATRICOPEPTIDE REPEAT-CONTAINING PROTEIN 3, MITOCHONDRIAL"/>
    <property type="match status" value="1"/>
</dbReference>
<dbReference type="NCBIfam" id="TIGR00756">
    <property type="entry name" value="PPR"/>
    <property type="match status" value="1"/>
</dbReference>
<protein>
    <submittedName>
        <fullName evidence="4">(wild Malaysian banana) hypothetical protein</fullName>
    </submittedName>
</protein>
<comment type="similarity">
    <text evidence="1">Belongs to the PPR family. P subfamily.</text>
</comment>
<dbReference type="Gramene" id="Ma01_t07790.1">
    <property type="protein sequence ID" value="Ma01_p07790.1"/>
    <property type="gene ID" value="Ma01_g07790"/>
</dbReference>
<evidence type="ECO:0000313" key="5">
    <source>
        <dbReference type="EnsemblPlants" id="Ma01_p07790.1"/>
    </source>
</evidence>